<evidence type="ECO:0000313" key="4">
    <source>
        <dbReference type="Proteomes" id="UP000253664"/>
    </source>
</evidence>
<feature type="transmembrane region" description="Helical" evidence="2">
    <location>
        <begin position="68"/>
        <end position="91"/>
    </location>
</feature>
<dbReference type="Proteomes" id="UP000253664">
    <property type="component" value="Unassembled WGS sequence"/>
</dbReference>
<keyword evidence="4" id="KW-1185">Reference proteome</keyword>
<gene>
    <name evidence="3" type="ORF">L249_6674</name>
</gene>
<sequence>MVLLPDPTAVLSQAAAAQGQEHVITRTLTGPFTTIKTLVALGSTAAASPDEIRPESELYGSQKGLSGAQLGAILGSIAAAIAILVTIAVCLSSRRRRNKNKSESVYNDNNSTTEAPSVVGSFSWSAEQERYPPELIPGGAPNPTSIRKPRNPPALSRDHG</sequence>
<keyword evidence="2" id="KW-0472">Membrane</keyword>
<proteinExistence type="predicted"/>
<accession>A0A367LKT5</accession>
<evidence type="ECO:0000313" key="3">
    <source>
        <dbReference type="EMBL" id="RCI15038.1"/>
    </source>
</evidence>
<keyword evidence="2" id="KW-1133">Transmembrane helix</keyword>
<protein>
    <recommendedName>
        <fullName evidence="5">Mid2 domain-containing protein</fullName>
    </recommendedName>
</protein>
<reference evidence="3 4" key="1">
    <citation type="journal article" date="2015" name="BMC Genomics">
        <title>Insights from the genome of Ophiocordyceps polyrhachis-furcata to pathogenicity and host specificity in insect fungi.</title>
        <authorList>
            <person name="Wichadakul D."/>
            <person name="Kobmoo N."/>
            <person name="Ingsriswang S."/>
            <person name="Tangphatsornruang S."/>
            <person name="Chantasingh D."/>
            <person name="Luangsa-ard J.J."/>
            <person name="Eurwilaichitr L."/>
        </authorList>
    </citation>
    <scope>NUCLEOTIDE SEQUENCE [LARGE SCALE GENOMIC DNA]</scope>
    <source>
        <strain evidence="3 4">BCC 54312</strain>
    </source>
</reference>
<evidence type="ECO:0000256" key="2">
    <source>
        <dbReference type="SAM" id="Phobius"/>
    </source>
</evidence>
<organism evidence="3 4">
    <name type="scientific">Ophiocordyceps polyrhachis-furcata BCC 54312</name>
    <dbReference type="NCBI Taxonomy" id="1330021"/>
    <lineage>
        <taxon>Eukaryota</taxon>
        <taxon>Fungi</taxon>
        <taxon>Dikarya</taxon>
        <taxon>Ascomycota</taxon>
        <taxon>Pezizomycotina</taxon>
        <taxon>Sordariomycetes</taxon>
        <taxon>Hypocreomycetidae</taxon>
        <taxon>Hypocreales</taxon>
        <taxon>Ophiocordycipitaceae</taxon>
        <taxon>Ophiocordyceps</taxon>
    </lineage>
</organism>
<feature type="region of interest" description="Disordered" evidence="1">
    <location>
        <begin position="97"/>
        <end position="160"/>
    </location>
</feature>
<evidence type="ECO:0000256" key="1">
    <source>
        <dbReference type="SAM" id="MobiDB-lite"/>
    </source>
</evidence>
<name>A0A367LKT5_9HYPO</name>
<dbReference type="OrthoDB" id="4926283at2759"/>
<feature type="compositionally biased region" description="Polar residues" evidence="1">
    <location>
        <begin position="105"/>
        <end position="126"/>
    </location>
</feature>
<dbReference type="EMBL" id="LKCN02000003">
    <property type="protein sequence ID" value="RCI15038.1"/>
    <property type="molecule type" value="Genomic_DNA"/>
</dbReference>
<comment type="caution">
    <text evidence="3">The sequence shown here is derived from an EMBL/GenBank/DDBJ whole genome shotgun (WGS) entry which is preliminary data.</text>
</comment>
<keyword evidence="2" id="KW-0812">Transmembrane</keyword>
<dbReference type="AlphaFoldDB" id="A0A367LKT5"/>
<evidence type="ECO:0008006" key="5">
    <source>
        <dbReference type="Google" id="ProtNLM"/>
    </source>
</evidence>